<accession>A0A7Z0BFW5</accession>
<comment type="caution">
    <text evidence="9">The sequence shown here is derived from an EMBL/GenBank/DDBJ whole genome shotgun (WGS) entry which is preliminary data.</text>
</comment>
<feature type="compositionally biased region" description="Acidic residues" evidence="6">
    <location>
        <begin position="463"/>
        <end position="480"/>
    </location>
</feature>
<name>A0A7Z0BFW5_9ACTN</name>
<feature type="domain" description="Core-binding (CB)" evidence="8">
    <location>
        <begin position="81"/>
        <end position="162"/>
    </location>
</feature>
<feature type="domain" description="Tyr recombinase" evidence="7">
    <location>
        <begin position="190"/>
        <end position="450"/>
    </location>
</feature>
<dbReference type="Proteomes" id="UP000523545">
    <property type="component" value="Unassembled WGS sequence"/>
</dbReference>
<dbReference type="Pfam" id="PF14659">
    <property type="entry name" value="Phage_int_SAM_3"/>
    <property type="match status" value="1"/>
</dbReference>
<dbReference type="PANTHER" id="PTHR30349">
    <property type="entry name" value="PHAGE INTEGRASE-RELATED"/>
    <property type="match status" value="1"/>
</dbReference>
<dbReference type="PROSITE" id="PS51898">
    <property type="entry name" value="TYR_RECOMBINASE"/>
    <property type="match status" value="1"/>
</dbReference>
<keyword evidence="10" id="KW-1185">Reference proteome</keyword>
<proteinExistence type="inferred from homology"/>
<protein>
    <submittedName>
        <fullName evidence="9">Integrase</fullName>
    </submittedName>
</protein>
<dbReference type="RefSeq" id="WP_179781663.1">
    <property type="nucleotide sequence ID" value="NZ_JACCHK010000001.1"/>
</dbReference>
<evidence type="ECO:0000313" key="9">
    <source>
        <dbReference type="EMBL" id="NYH44335.1"/>
    </source>
</evidence>
<dbReference type="Gene3D" id="1.10.443.10">
    <property type="entry name" value="Intergrase catalytic core"/>
    <property type="match status" value="1"/>
</dbReference>
<evidence type="ECO:0000256" key="1">
    <source>
        <dbReference type="ARBA" id="ARBA00008857"/>
    </source>
</evidence>
<dbReference type="InterPro" id="IPR050090">
    <property type="entry name" value="Tyrosine_recombinase_XerCD"/>
</dbReference>
<reference evidence="9 10" key="1">
    <citation type="submission" date="2020-07" db="EMBL/GenBank/DDBJ databases">
        <title>Sequencing the genomes of 1000 actinobacteria strains.</title>
        <authorList>
            <person name="Klenk H.-P."/>
        </authorList>
    </citation>
    <scope>NUCLEOTIDE SEQUENCE [LARGE SCALE GENOMIC DNA]</scope>
    <source>
        <strain evidence="9 10">DSM 45876</strain>
    </source>
</reference>
<dbReference type="EMBL" id="JACCHK010000001">
    <property type="protein sequence ID" value="NYH44335.1"/>
    <property type="molecule type" value="Genomic_DNA"/>
</dbReference>
<dbReference type="PANTHER" id="PTHR30349:SF64">
    <property type="entry name" value="PROPHAGE INTEGRASE INTD-RELATED"/>
    <property type="match status" value="1"/>
</dbReference>
<evidence type="ECO:0000256" key="6">
    <source>
        <dbReference type="SAM" id="MobiDB-lite"/>
    </source>
</evidence>
<dbReference type="GO" id="GO:0015074">
    <property type="term" value="P:DNA integration"/>
    <property type="evidence" value="ECO:0007669"/>
    <property type="project" value="UniProtKB-KW"/>
</dbReference>
<gene>
    <name evidence="9" type="ORF">HNR22_004062</name>
</gene>
<dbReference type="AlphaFoldDB" id="A0A7Z0BFW5"/>
<dbReference type="InterPro" id="IPR013762">
    <property type="entry name" value="Integrase-like_cat_sf"/>
</dbReference>
<dbReference type="InterPro" id="IPR010998">
    <property type="entry name" value="Integrase_recombinase_N"/>
</dbReference>
<dbReference type="Pfam" id="PF00589">
    <property type="entry name" value="Phage_integrase"/>
    <property type="match status" value="1"/>
</dbReference>
<dbReference type="SUPFAM" id="SSF56349">
    <property type="entry name" value="DNA breaking-rejoining enzymes"/>
    <property type="match status" value="2"/>
</dbReference>
<dbReference type="Gene3D" id="1.10.150.130">
    <property type="match status" value="1"/>
</dbReference>
<keyword evidence="4" id="KW-0233">DNA recombination</keyword>
<keyword evidence="2" id="KW-0229">DNA integration</keyword>
<evidence type="ECO:0000259" key="8">
    <source>
        <dbReference type="PROSITE" id="PS51900"/>
    </source>
</evidence>
<evidence type="ECO:0000256" key="2">
    <source>
        <dbReference type="ARBA" id="ARBA00022908"/>
    </source>
</evidence>
<feature type="region of interest" description="Disordered" evidence="6">
    <location>
        <begin position="448"/>
        <end position="480"/>
    </location>
</feature>
<dbReference type="InterPro" id="IPR004107">
    <property type="entry name" value="Integrase_SAM-like_N"/>
</dbReference>
<sequence length="480" mass="53983">MAKIEPRSGRYRVAWRLCDSGGRLIRDANGKPSYQSTTWSTEKLAKRARDIAEGHRHSWTARQVEDEILGPSIDHSMPDTPTLARWFDEWLGAITRITPGTRATYQQQFRDHINSAFGAMPLGQITALDVGRWVNRRRAEGAKNTTITRDFSLLQQCLDAAIRARHIDRNPCKDTDFVRNQTADDDTGEDEVGAFAHDDFELLRERFDKKWHPLLNFLAYTGARWSEATAVATEHIVAPSADKPQPKVRIYRAWKRSGLGAERYLGTTKGRRRRELTVGMELFEELKPLLNGKKKGDLVFCGDEGQMIDYSNFYHRVWRPAMVEAQRCPSHPPGMRGERIPGLKGRCRDHGGTNDQGKPCGAWLSPGWNRCVNHIGPDPDAVSDCDCPEVLRLEVPDGGPHRLRHSCATWMFARGVPPLVVSRRLGHATLAITSEIYGHLMPDSDEEAAAALAGMRSKPATEEVADEDDIDQEENLGEDE</sequence>
<keyword evidence="3 5" id="KW-0238">DNA-binding</keyword>
<evidence type="ECO:0000256" key="3">
    <source>
        <dbReference type="ARBA" id="ARBA00023125"/>
    </source>
</evidence>
<dbReference type="InterPro" id="IPR044068">
    <property type="entry name" value="CB"/>
</dbReference>
<evidence type="ECO:0000313" key="10">
    <source>
        <dbReference type="Proteomes" id="UP000523545"/>
    </source>
</evidence>
<dbReference type="InterPro" id="IPR011010">
    <property type="entry name" value="DNA_brk_join_enz"/>
</dbReference>
<dbReference type="GO" id="GO:0006310">
    <property type="term" value="P:DNA recombination"/>
    <property type="evidence" value="ECO:0007669"/>
    <property type="project" value="UniProtKB-KW"/>
</dbReference>
<organism evidence="9 10">
    <name type="scientific">Micromonospora jinlongensis</name>
    <dbReference type="NCBI Taxonomy" id="1287877"/>
    <lineage>
        <taxon>Bacteria</taxon>
        <taxon>Bacillati</taxon>
        <taxon>Actinomycetota</taxon>
        <taxon>Actinomycetes</taxon>
        <taxon>Micromonosporales</taxon>
        <taxon>Micromonosporaceae</taxon>
        <taxon>Micromonospora</taxon>
    </lineage>
</organism>
<dbReference type="InterPro" id="IPR002104">
    <property type="entry name" value="Integrase_catalytic"/>
</dbReference>
<comment type="similarity">
    <text evidence="1">Belongs to the 'phage' integrase family.</text>
</comment>
<evidence type="ECO:0000259" key="7">
    <source>
        <dbReference type="PROSITE" id="PS51898"/>
    </source>
</evidence>
<dbReference type="PROSITE" id="PS51900">
    <property type="entry name" value="CB"/>
    <property type="match status" value="1"/>
</dbReference>
<dbReference type="GO" id="GO:0003677">
    <property type="term" value="F:DNA binding"/>
    <property type="evidence" value="ECO:0007669"/>
    <property type="project" value="UniProtKB-UniRule"/>
</dbReference>
<evidence type="ECO:0000256" key="5">
    <source>
        <dbReference type="PROSITE-ProRule" id="PRU01248"/>
    </source>
</evidence>
<evidence type="ECO:0000256" key="4">
    <source>
        <dbReference type="ARBA" id="ARBA00023172"/>
    </source>
</evidence>